<sequence length="255" mass="29161">MTYKYAPIMLLDTSKLLSGKTTTFTEIIEHQFEQIANYCKDLNEEPFTKIQKTDASLYRLIGLLAVAREAGGNNVTGIDTDQLVASINTYRNLWRDLAIELNKFFDNNGAISSTTDYDPIDAYSLGYAAGKLSAFEPERENLFFESLIQIQSEQAGLNSRKRNQKLIEEYVGKLAREVLMEDTKKVWNVSKVAQKVHGQLEEIHGKEKVDIVLRGQCGIVNADKNFRTFKKYIRTQLTEPKYAYLFPKRGRPKKN</sequence>
<dbReference type="AlphaFoldDB" id="A0A3N5Y9Z9"/>
<name>A0A3N5Y9Z9_9ALTE</name>
<evidence type="ECO:0000313" key="2">
    <source>
        <dbReference type="Proteomes" id="UP000275281"/>
    </source>
</evidence>
<dbReference type="RefSeq" id="WP_124026231.1">
    <property type="nucleotide sequence ID" value="NZ_JBHRSN010000005.1"/>
</dbReference>
<keyword evidence="2" id="KW-1185">Reference proteome</keyword>
<dbReference type="EMBL" id="RPOK01000001">
    <property type="protein sequence ID" value="RPJ68229.1"/>
    <property type="molecule type" value="Genomic_DNA"/>
</dbReference>
<reference evidence="1 2" key="1">
    <citation type="submission" date="2018-11" db="EMBL/GenBank/DDBJ databases">
        <authorList>
            <person name="Ye M.-Q."/>
            <person name="Du Z.-J."/>
        </authorList>
    </citation>
    <scope>NUCLEOTIDE SEQUENCE [LARGE SCALE GENOMIC DNA]</scope>
    <source>
        <strain evidence="1 2">U0105</strain>
    </source>
</reference>
<evidence type="ECO:0000313" key="1">
    <source>
        <dbReference type="EMBL" id="RPJ68229.1"/>
    </source>
</evidence>
<proteinExistence type="predicted"/>
<protein>
    <submittedName>
        <fullName evidence="1">Uncharacterized protein</fullName>
    </submittedName>
</protein>
<gene>
    <name evidence="1" type="ORF">DRW07_02135</name>
</gene>
<dbReference type="Proteomes" id="UP000275281">
    <property type="component" value="Unassembled WGS sequence"/>
</dbReference>
<comment type="caution">
    <text evidence="1">The sequence shown here is derived from an EMBL/GenBank/DDBJ whole genome shotgun (WGS) entry which is preliminary data.</text>
</comment>
<organism evidence="1 2">
    <name type="scientific">Alteromonas sediminis</name>
    <dbReference type="NCBI Taxonomy" id="2259342"/>
    <lineage>
        <taxon>Bacteria</taxon>
        <taxon>Pseudomonadati</taxon>
        <taxon>Pseudomonadota</taxon>
        <taxon>Gammaproteobacteria</taxon>
        <taxon>Alteromonadales</taxon>
        <taxon>Alteromonadaceae</taxon>
        <taxon>Alteromonas/Salinimonas group</taxon>
        <taxon>Alteromonas</taxon>
    </lineage>
</organism>
<accession>A0A3N5Y9Z9</accession>